<dbReference type="GO" id="GO:0003723">
    <property type="term" value="F:RNA binding"/>
    <property type="evidence" value="ECO:0007669"/>
    <property type="project" value="UniProtKB-KW"/>
</dbReference>
<dbReference type="GO" id="GO:0003968">
    <property type="term" value="F:RNA-directed RNA polymerase activity"/>
    <property type="evidence" value="ECO:0007669"/>
    <property type="project" value="UniProtKB-KW"/>
</dbReference>
<organism evidence="4 5">
    <name type="scientific">Phialocephala subalpina</name>
    <dbReference type="NCBI Taxonomy" id="576137"/>
    <lineage>
        <taxon>Eukaryota</taxon>
        <taxon>Fungi</taxon>
        <taxon>Dikarya</taxon>
        <taxon>Ascomycota</taxon>
        <taxon>Pezizomycotina</taxon>
        <taxon>Leotiomycetes</taxon>
        <taxon>Helotiales</taxon>
        <taxon>Mollisiaceae</taxon>
        <taxon>Phialocephala</taxon>
        <taxon>Phialocephala fortinii species complex</taxon>
    </lineage>
</organism>
<dbReference type="PANTHER" id="PTHR23079">
    <property type="entry name" value="RNA-DEPENDENT RNA POLYMERASE"/>
    <property type="match status" value="1"/>
</dbReference>
<evidence type="ECO:0000313" key="4">
    <source>
        <dbReference type="EMBL" id="CZR63638.1"/>
    </source>
</evidence>
<dbReference type="Proteomes" id="UP000184330">
    <property type="component" value="Unassembled WGS sequence"/>
</dbReference>
<protein>
    <recommendedName>
        <fullName evidence="1">RNA-dependent RNA polymerase</fullName>
        <ecNumber evidence="1">2.7.7.48</ecNumber>
    </recommendedName>
</protein>
<evidence type="ECO:0000259" key="3">
    <source>
        <dbReference type="Pfam" id="PF05183"/>
    </source>
</evidence>
<gene>
    <name evidence="4" type="ORF">PAC_13535</name>
</gene>
<feature type="region of interest" description="Disordered" evidence="2">
    <location>
        <begin position="150"/>
        <end position="249"/>
    </location>
</feature>
<comment type="catalytic activity">
    <reaction evidence="1">
        <text>RNA(n) + a ribonucleoside 5'-triphosphate = RNA(n+1) + diphosphate</text>
        <dbReference type="Rhea" id="RHEA:21248"/>
        <dbReference type="Rhea" id="RHEA-COMP:14527"/>
        <dbReference type="Rhea" id="RHEA-COMP:17342"/>
        <dbReference type="ChEBI" id="CHEBI:33019"/>
        <dbReference type="ChEBI" id="CHEBI:61557"/>
        <dbReference type="ChEBI" id="CHEBI:140395"/>
        <dbReference type="EC" id="2.7.7.48"/>
    </reaction>
</comment>
<dbReference type="PANTHER" id="PTHR23079:SF14">
    <property type="entry name" value="RNA-DEPENDENT RNA POLYMERASE"/>
    <property type="match status" value="1"/>
</dbReference>
<dbReference type="Pfam" id="PF05183">
    <property type="entry name" value="RdRP"/>
    <property type="match status" value="1"/>
</dbReference>
<dbReference type="EMBL" id="FJOG01000024">
    <property type="protein sequence ID" value="CZR63638.1"/>
    <property type="molecule type" value="Genomic_DNA"/>
</dbReference>
<dbReference type="InterPro" id="IPR007855">
    <property type="entry name" value="RDRP"/>
</dbReference>
<sequence length="1349" mass="152069">MAPSTEFSASETTASRERKIKNTKDTIKSIVQSLCYRWAFDLKIPEQESPSSRENSTLEQQCVIMIIGIGWKDKPALIDVAEQFENEAYAKWRGWVNKPKAERGTVPEKTRHRPCPVSDEERGQLLDCLHQRLSAAWEPIKKQKTPKRFIPENTNINDSPIHFSLTPNKEGPSGHISYPKMKGSFASSSAESKRARDDTLQDATPVKKPRSDDILRPKSTNSTNNMPPPDLSFGRGRPIPREEKGGLPKSANTSFASTANVSSVFSQGLNSFPTSTQETVPDDEPRLPRQSLSSAFTTRQPDHIQSSSEFASSSFERRMAECQEEVLNLSPGNAIPSEDIPEAEELSQDLNGYTIDDDDALLSPAEKQLKVSLDNVFPPLPTALDDAPLCVLYEITRVFLHAEVSLSEFDAPVTSGLKDYNTLWSFLKNLPPLKGKPFPERCGEEVWACALNDFQKGFYSVSFSGSLSFNESSLLQLRLDPLKLEYSHRLGRRFGHDRFAELSMPQITGRHVPPAVQRQVQKIGVDVWRGKFYDWLVDTKHPLLGRIWKPFFVKPKERTAKRREATSSEAIYRVFFFAVDGFGFVDSTLISYPNRSIGHPRISIDRLLDKIRPTCENTWQSYLKLFNRTTLGEEATSVFTSVTNIVLAVSRNQETLVLERSQIIFKDDLKENGEVMNDGAGRISPSLALKVTQKLGLSYLPSGFQARLGEAKGFWVVDHTNTGGEDWIEVYSSQQKWSPSSELNEESDDRSHRAFEVLRYSGPLKSADLNTQLLPLLMDRAKAIGRGKAMRDAIAELLRQGLKQEVEDIQVAMESPPIFKLWIRASSSGSNERLKNGAIPYRTGRPVTKEECLNVMLDSGFDPKNSLYMNKMAREVFKRKCDDLKERMCITVGRSTYAYMVPDFWGCLKENEVYIDFSSFVDNVSGFSGASLSGADVLVARCPAHFVSDIQKVKAVVKEELVGLKDVIVFPIVGNPSLAAKLSGGDYDGDIAWVCWEPTIVDNFACADVPAVPDLVLEGFLTKDSTKYEDLIRSESSLSATSLFLKKSFQFNMQPSMLGICTSYKESVCYTQGRVGSREALYLSQLLSNLVDQAKQGYEFDEERWQTFKDLIIKTNKPRQLRRKDSNWVPREPSSDIIEHLLWVAHEAINESLQELKEEGSWYDDDLVARYKMYVGERTKKNKEATKLLNDLEADLEVLKNSWTAHFARAPNDESKPEFISYVAEIYEEYRDIKPQDDNLFTRTLLCNDGSNPELSGWELLKASTLFALYNRKYVSNLVWWMGGKQLCFLKGLRAGGTGPPHLVTAAMYITGKPDPSIIRRLQDKGYGSVDDDLASVVNIYDLEDREDD</sequence>
<keyword evidence="5" id="KW-1185">Reference proteome</keyword>
<evidence type="ECO:0000313" key="5">
    <source>
        <dbReference type="Proteomes" id="UP000184330"/>
    </source>
</evidence>
<feature type="domain" description="RDRP core" evidence="3">
    <location>
        <begin position="477"/>
        <end position="1118"/>
    </location>
</feature>
<dbReference type="OrthoDB" id="10055769at2759"/>
<reference evidence="4 5" key="1">
    <citation type="submission" date="2016-03" db="EMBL/GenBank/DDBJ databases">
        <authorList>
            <person name="Ploux O."/>
        </authorList>
    </citation>
    <scope>NUCLEOTIDE SEQUENCE [LARGE SCALE GENOMIC DNA]</scope>
    <source>
        <strain evidence="4 5">UAMH 11012</strain>
    </source>
</reference>
<comment type="similarity">
    <text evidence="1">Belongs to the RdRP family.</text>
</comment>
<name>A0A1L7XF50_9HELO</name>
<dbReference type="STRING" id="576137.A0A1L7XF50"/>
<keyword evidence="1 4" id="KW-0696">RNA-directed RNA polymerase</keyword>
<keyword evidence="1" id="KW-0694">RNA-binding</keyword>
<accession>A0A1L7XF50</accession>
<keyword evidence="1" id="KW-0808">Transferase</keyword>
<dbReference type="InterPro" id="IPR057596">
    <property type="entry name" value="RDRP_core"/>
</dbReference>
<dbReference type="EC" id="2.7.7.48" evidence="1"/>
<keyword evidence="1" id="KW-0548">Nucleotidyltransferase</keyword>
<evidence type="ECO:0000256" key="2">
    <source>
        <dbReference type="SAM" id="MobiDB-lite"/>
    </source>
</evidence>
<proteinExistence type="inferred from homology"/>
<evidence type="ECO:0000256" key="1">
    <source>
        <dbReference type="RuleBase" id="RU363098"/>
    </source>
</evidence>
<dbReference type="GO" id="GO:0030422">
    <property type="term" value="P:siRNA processing"/>
    <property type="evidence" value="ECO:0007669"/>
    <property type="project" value="TreeGrafter"/>
</dbReference>
<dbReference type="Gene3D" id="1.10.8.790">
    <property type="entry name" value="RNA-dependent RNA polymerase, slab domain, helical subdomain-like"/>
    <property type="match status" value="1"/>
</dbReference>
<dbReference type="GO" id="GO:0031380">
    <property type="term" value="C:nuclear RNA-directed RNA polymerase complex"/>
    <property type="evidence" value="ECO:0007669"/>
    <property type="project" value="TreeGrafter"/>
</dbReference>